<dbReference type="Pfam" id="PF03646">
    <property type="entry name" value="FlaG"/>
    <property type="match status" value="1"/>
</dbReference>
<evidence type="ECO:0000313" key="3">
    <source>
        <dbReference type="Proteomes" id="UP000178449"/>
    </source>
</evidence>
<protein>
    <submittedName>
        <fullName evidence="2">Uncharacterized protein</fullName>
    </submittedName>
</protein>
<sequence>MKSRELSRGTIAPDPNRHLSIQEKKNLQKRLIEEERALRERVANMINDQIVKEEHVRKAVHEAIQEIQDRNLHWRQLRFHRHKKDGIDYVDVLDRITGECLKTLLLPDYNQLANQFKQHPGIVLDLQG</sequence>
<feature type="region of interest" description="Disordered" evidence="1">
    <location>
        <begin position="1"/>
        <end position="23"/>
    </location>
</feature>
<dbReference type="SUPFAM" id="SSF160214">
    <property type="entry name" value="FlaG-like"/>
    <property type="match status" value="1"/>
</dbReference>
<dbReference type="InterPro" id="IPR005186">
    <property type="entry name" value="FlaG"/>
</dbReference>
<organism evidence="2 3">
    <name type="scientific">Candidatus Lambdaproteobacteria bacterium RIFOXYD2_FULL_50_16</name>
    <dbReference type="NCBI Taxonomy" id="1817772"/>
    <lineage>
        <taxon>Bacteria</taxon>
        <taxon>Pseudomonadati</taxon>
        <taxon>Pseudomonadota</taxon>
        <taxon>Candidatus Lambdaproteobacteria</taxon>
    </lineage>
</organism>
<dbReference type="AlphaFoldDB" id="A0A1F6GF46"/>
<evidence type="ECO:0000256" key="1">
    <source>
        <dbReference type="SAM" id="MobiDB-lite"/>
    </source>
</evidence>
<evidence type="ECO:0000313" key="2">
    <source>
        <dbReference type="EMBL" id="OGG96735.1"/>
    </source>
</evidence>
<dbReference type="STRING" id="1817772.A2527_04055"/>
<comment type="caution">
    <text evidence="2">The sequence shown here is derived from an EMBL/GenBank/DDBJ whole genome shotgun (WGS) entry which is preliminary data.</text>
</comment>
<dbReference type="InterPro" id="IPR035924">
    <property type="entry name" value="FlaG-like_sf"/>
</dbReference>
<dbReference type="EMBL" id="MFNE01000010">
    <property type="protein sequence ID" value="OGG96735.1"/>
    <property type="molecule type" value="Genomic_DNA"/>
</dbReference>
<proteinExistence type="predicted"/>
<gene>
    <name evidence="2" type="ORF">A2527_04055</name>
</gene>
<dbReference type="Proteomes" id="UP000178449">
    <property type="component" value="Unassembled WGS sequence"/>
</dbReference>
<reference evidence="2 3" key="1">
    <citation type="journal article" date="2016" name="Nat. Commun.">
        <title>Thousands of microbial genomes shed light on interconnected biogeochemical processes in an aquifer system.</title>
        <authorList>
            <person name="Anantharaman K."/>
            <person name="Brown C.T."/>
            <person name="Hug L.A."/>
            <person name="Sharon I."/>
            <person name="Castelle C.J."/>
            <person name="Probst A.J."/>
            <person name="Thomas B.C."/>
            <person name="Singh A."/>
            <person name="Wilkins M.J."/>
            <person name="Karaoz U."/>
            <person name="Brodie E.L."/>
            <person name="Williams K.H."/>
            <person name="Hubbard S.S."/>
            <person name="Banfield J.F."/>
        </authorList>
    </citation>
    <scope>NUCLEOTIDE SEQUENCE [LARGE SCALE GENOMIC DNA]</scope>
</reference>
<name>A0A1F6GF46_9PROT</name>
<accession>A0A1F6GF46</accession>